<dbReference type="InterPro" id="IPR010998">
    <property type="entry name" value="Integrase_recombinase_N"/>
</dbReference>
<protein>
    <submittedName>
        <fullName evidence="9">Site-specific integrase</fullName>
    </submittedName>
</protein>
<organism evidence="9 10">
    <name type="scientific">Nitratidesulfovibrio oxamicus</name>
    <dbReference type="NCBI Taxonomy" id="32016"/>
    <lineage>
        <taxon>Bacteria</taxon>
        <taxon>Pseudomonadati</taxon>
        <taxon>Thermodesulfobacteriota</taxon>
        <taxon>Desulfovibrionia</taxon>
        <taxon>Desulfovibrionales</taxon>
        <taxon>Desulfovibrionaceae</taxon>
        <taxon>Nitratidesulfovibrio</taxon>
    </lineage>
</organism>
<evidence type="ECO:0000259" key="8">
    <source>
        <dbReference type="PROSITE" id="PS51900"/>
    </source>
</evidence>
<keyword evidence="10" id="KW-1185">Reference proteome</keyword>
<dbReference type="CDD" id="cd01184">
    <property type="entry name" value="INT_C_like_1"/>
    <property type="match status" value="1"/>
</dbReference>
<evidence type="ECO:0000256" key="4">
    <source>
        <dbReference type="ARBA" id="ARBA00023172"/>
    </source>
</evidence>
<dbReference type="Proteomes" id="UP001194469">
    <property type="component" value="Unassembled WGS sequence"/>
</dbReference>
<dbReference type="InterPro" id="IPR050090">
    <property type="entry name" value="Tyrosine_recombinase_XerCD"/>
</dbReference>
<gene>
    <name evidence="9" type="ORF">FVW20_14330</name>
</gene>
<feature type="domain" description="Tyr recombinase" evidence="7">
    <location>
        <begin position="413"/>
        <end position="619"/>
    </location>
</feature>
<dbReference type="RefSeq" id="WP_196610147.1">
    <property type="nucleotide sequence ID" value="NZ_VRYY01000486.1"/>
</dbReference>
<dbReference type="InterPro" id="IPR044068">
    <property type="entry name" value="CB"/>
</dbReference>
<dbReference type="PANTHER" id="PTHR30349">
    <property type="entry name" value="PHAGE INTEGRASE-RELATED"/>
    <property type="match status" value="1"/>
</dbReference>
<dbReference type="InterPro" id="IPR046668">
    <property type="entry name" value="DUF6538"/>
</dbReference>
<feature type="region of interest" description="Disordered" evidence="6">
    <location>
        <begin position="247"/>
        <end position="268"/>
    </location>
</feature>
<keyword evidence="3 5" id="KW-0238">DNA-binding</keyword>
<comment type="similarity">
    <text evidence="1">Belongs to the 'phage' integrase family.</text>
</comment>
<evidence type="ECO:0000313" key="10">
    <source>
        <dbReference type="Proteomes" id="UP001194469"/>
    </source>
</evidence>
<name>A0ABS0J6Q8_9BACT</name>
<dbReference type="InterPro" id="IPR011010">
    <property type="entry name" value="DNA_brk_join_enz"/>
</dbReference>
<dbReference type="PROSITE" id="PS51898">
    <property type="entry name" value="TYR_RECOMBINASE"/>
    <property type="match status" value="1"/>
</dbReference>
<sequence length="641" mass="71071">MQHRGILYFRVRIPAELRACLGWTEIRRSLGTASLREARPRALKLAAVVHDLFNLARRHTTMMENTTPSEDMRELARKWLDEALHDEYETLLIRGPVSTPGELKAREEQAAHLYSTLMEAQNRKDHRHTIATAREVLQRAGYPATVSQRADFGGKSPSNDDAPAEVPTGTESVLSGHPRASEDVPTNNDGSRPPVSRLQFLNLCDALLLAQAAVIESASCPTFSGELTARPDYRLSAVRTIMDAPGWQAPATAPHPAPDSAQASTTTATTGAAQAITLSAAVEKYIAAKDPELAEGSKRNVYVNVRQFAEAITETRGRDVTLAELDRDMIRDYGRLMAAQPANPKSREYAGKRLHALAALDLPAEKRLSAKTLNTKFNMVRSLLNWLELEYGIIAKPLNAAFVIPKAQGKARSSRRPFTTEELQRLFNPRSYLAATEQSPAYFWTPLIALFTGMRIEEIAQLLVTDIRQDDGVWCIDVNEAGDGKHVKTEAGVRLVPIHPFLIDGLGFLRFVEEQKAAGHHRLFPDLKREKRGNVGGPITTWFTRYRRKLGIGGTDGEISDVVFHSFRHTVSTYLRTRAGADILMIQEVIGHDKKSGDIGVTAAYIGKYPTATLRDKVIAVLPWAEELSLARLKEGRWVVK</sequence>
<evidence type="ECO:0000256" key="2">
    <source>
        <dbReference type="ARBA" id="ARBA00022908"/>
    </source>
</evidence>
<dbReference type="Pfam" id="PF20172">
    <property type="entry name" value="DUF6538"/>
    <property type="match status" value="1"/>
</dbReference>
<feature type="domain" description="Core-binding (CB)" evidence="8">
    <location>
        <begin position="276"/>
        <end position="388"/>
    </location>
</feature>
<dbReference type="PROSITE" id="PS51900">
    <property type="entry name" value="CB"/>
    <property type="match status" value="1"/>
</dbReference>
<feature type="region of interest" description="Disordered" evidence="6">
    <location>
        <begin position="148"/>
        <end position="193"/>
    </location>
</feature>
<evidence type="ECO:0000256" key="6">
    <source>
        <dbReference type="SAM" id="MobiDB-lite"/>
    </source>
</evidence>
<evidence type="ECO:0000256" key="5">
    <source>
        <dbReference type="PROSITE-ProRule" id="PRU01248"/>
    </source>
</evidence>
<evidence type="ECO:0000256" key="3">
    <source>
        <dbReference type="ARBA" id="ARBA00023125"/>
    </source>
</evidence>
<dbReference type="InterPro" id="IPR002104">
    <property type="entry name" value="Integrase_catalytic"/>
</dbReference>
<proteinExistence type="inferred from homology"/>
<evidence type="ECO:0000256" key="1">
    <source>
        <dbReference type="ARBA" id="ARBA00008857"/>
    </source>
</evidence>
<keyword evidence="2" id="KW-0229">DNA integration</keyword>
<keyword evidence="4" id="KW-0233">DNA recombination</keyword>
<reference evidence="9 10" key="1">
    <citation type="submission" date="2019-08" db="EMBL/GenBank/DDBJ databases">
        <authorList>
            <person name="Luo N."/>
        </authorList>
    </citation>
    <scope>NUCLEOTIDE SEQUENCE [LARGE SCALE GENOMIC DNA]</scope>
    <source>
        <strain evidence="9 10">NCIMB 9442</strain>
    </source>
</reference>
<dbReference type="Pfam" id="PF00589">
    <property type="entry name" value="Phage_integrase"/>
    <property type="match status" value="1"/>
</dbReference>
<evidence type="ECO:0000313" key="9">
    <source>
        <dbReference type="EMBL" id="MBG3878153.1"/>
    </source>
</evidence>
<dbReference type="SUPFAM" id="SSF56349">
    <property type="entry name" value="DNA breaking-rejoining enzymes"/>
    <property type="match status" value="1"/>
</dbReference>
<evidence type="ECO:0000259" key="7">
    <source>
        <dbReference type="PROSITE" id="PS51898"/>
    </source>
</evidence>
<dbReference type="Gene3D" id="1.10.443.10">
    <property type="entry name" value="Intergrase catalytic core"/>
    <property type="match status" value="1"/>
</dbReference>
<dbReference type="Gene3D" id="1.10.150.130">
    <property type="match status" value="1"/>
</dbReference>
<dbReference type="EMBL" id="VRYY01000486">
    <property type="protein sequence ID" value="MBG3878153.1"/>
    <property type="molecule type" value="Genomic_DNA"/>
</dbReference>
<dbReference type="InterPro" id="IPR013762">
    <property type="entry name" value="Integrase-like_cat_sf"/>
</dbReference>
<comment type="caution">
    <text evidence="9">The sequence shown here is derived from an EMBL/GenBank/DDBJ whole genome shotgun (WGS) entry which is preliminary data.</text>
</comment>
<dbReference type="PANTHER" id="PTHR30349:SF64">
    <property type="entry name" value="PROPHAGE INTEGRASE INTD-RELATED"/>
    <property type="match status" value="1"/>
</dbReference>
<accession>A0ABS0J6Q8</accession>